<keyword evidence="1" id="KW-0812">Transmembrane</keyword>
<reference evidence="3" key="1">
    <citation type="submission" date="2016-06" db="EMBL/GenBank/DDBJ databases">
        <title>Parallel loss of symbiosis genes in relatives of nitrogen-fixing non-legume Parasponia.</title>
        <authorList>
            <person name="Van Velzen R."/>
            <person name="Holmer R."/>
            <person name="Bu F."/>
            <person name="Rutten L."/>
            <person name="Van Zeijl A."/>
            <person name="Liu W."/>
            <person name="Santuari L."/>
            <person name="Cao Q."/>
            <person name="Sharma T."/>
            <person name="Shen D."/>
            <person name="Roswanjaya Y."/>
            <person name="Wardhani T."/>
            <person name="Kalhor M.S."/>
            <person name="Jansen J."/>
            <person name="Van den Hoogen J."/>
            <person name="Gungor B."/>
            <person name="Hartog M."/>
            <person name="Hontelez J."/>
            <person name="Verver J."/>
            <person name="Yang W.-C."/>
            <person name="Schijlen E."/>
            <person name="Repin R."/>
            <person name="Schilthuizen M."/>
            <person name="Schranz E."/>
            <person name="Heidstra R."/>
            <person name="Miyata K."/>
            <person name="Fedorova E."/>
            <person name="Kohlen W."/>
            <person name="Bisseling T."/>
            <person name="Smit S."/>
            <person name="Geurts R."/>
        </authorList>
    </citation>
    <scope>NUCLEOTIDE SEQUENCE [LARGE SCALE GENOMIC DNA]</scope>
    <source>
        <strain evidence="3">cv. WU1-14</strain>
    </source>
</reference>
<feature type="transmembrane region" description="Helical" evidence="1">
    <location>
        <begin position="43"/>
        <end position="70"/>
    </location>
</feature>
<keyword evidence="3" id="KW-1185">Reference proteome</keyword>
<accession>A0A2P5DXF5</accession>
<organism evidence="2 3">
    <name type="scientific">Parasponia andersonii</name>
    <name type="common">Sponia andersonii</name>
    <dbReference type="NCBI Taxonomy" id="3476"/>
    <lineage>
        <taxon>Eukaryota</taxon>
        <taxon>Viridiplantae</taxon>
        <taxon>Streptophyta</taxon>
        <taxon>Embryophyta</taxon>
        <taxon>Tracheophyta</taxon>
        <taxon>Spermatophyta</taxon>
        <taxon>Magnoliopsida</taxon>
        <taxon>eudicotyledons</taxon>
        <taxon>Gunneridae</taxon>
        <taxon>Pentapetalae</taxon>
        <taxon>rosids</taxon>
        <taxon>fabids</taxon>
        <taxon>Rosales</taxon>
        <taxon>Cannabaceae</taxon>
        <taxon>Parasponia</taxon>
    </lineage>
</organism>
<comment type="caution">
    <text evidence="2">The sequence shown here is derived from an EMBL/GenBank/DDBJ whole genome shotgun (WGS) entry which is preliminary data.</text>
</comment>
<gene>
    <name evidence="2" type="ORF">PanWU01x14_023250</name>
</gene>
<dbReference type="AlphaFoldDB" id="A0A2P5DXF5"/>
<sequence length="71" mass="8181">MSQRCGAVGLLAAQLKSMTRWLKRMEANDPILFPWVTHPPTKAMVIALLVKAIRCVFYFFNPTFILVFFFS</sequence>
<keyword evidence="1" id="KW-0472">Membrane</keyword>
<dbReference type="Proteomes" id="UP000237105">
    <property type="component" value="Unassembled WGS sequence"/>
</dbReference>
<name>A0A2P5DXF5_PARAD</name>
<dbReference type="EMBL" id="JXTB01000011">
    <property type="protein sequence ID" value="PON77971.1"/>
    <property type="molecule type" value="Genomic_DNA"/>
</dbReference>
<evidence type="ECO:0000313" key="2">
    <source>
        <dbReference type="EMBL" id="PON77971.1"/>
    </source>
</evidence>
<evidence type="ECO:0000313" key="3">
    <source>
        <dbReference type="Proteomes" id="UP000237105"/>
    </source>
</evidence>
<protein>
    <submittedName>
        <fullName evidence="2">Uncharacterized protein</fullName>
    </submittedName>
</protein>
<proteinExistence type="predicted"/>
<evidence type="ECO:0000256" key="1">
    <source>
        <dbReference type="SAM" id="Phobius"/>
    </source>
</evidence>
<dbReference type="OrthoDB" id="10559834at2759"/>
<keyword evidence="1" id="KW-1133">Transmembrane helix</keyword>